<evidence type="ECO:0000313" key="2">
    <source>
        <dbReference type="EMBL" id="KAF9444081.1"/>
    </source>
</evidence>
<sequence>MPLSDIFPPPPYREVPDGIISPPSPRPETPAHPESEYDDPEFDNLIADLPSDFEPLPPGGVITRARPATIIHVDDEVSDNSDASTDIESLIIPPRWLGGDQGPVITFASIAGGENNHPRRAGEDDDEYSWWVVPVGPRPGCYLGRTTAESAAGKAERWIEKADGEASAYRLFVTLYMSEAICAVRTHPYCV</sequence>
<organism evidence="2 3">
    <name type="scientific">Macrolepiota fuliginosa MF-IS2</name>
    <dbReference type="NCBI Taxonomy" id="1400762"/>
    <lineage>
        <taxon>Eukaryota</taxon>
        <taxon>Fungi</taxon>
        <taxon>Dikarya</taxon>
        <taxon>Basidiomycota</taxon>
        <taxon>Agaricomycotina</taxon>
        <taxon>Agaricomycetes</taxon>
        <taxon>Agaricomycetidae</taxon>
        <taxon>Agaricales</taxon>
        <taxon>Agaricineae</taxon>
        <taxon>Agaricaceae</taxon>
        <taxon>Macrolepiota</taxon>
    </lineage>
</organism>
<comment type="caution">
    <text evidence="2">The sequence shown here is derived from an EMBL/GenBank/DDBJ whole genome shotgun (WGS) entry which is preliminary data.</text>
</comment>
<dbReference type="Proteomes" id="UP000807342">
    <property type="component" value="Unassembled WGS sequence"/>
</dbReference>
<name>A0A9P6BXJ8_9AGAR</name>
<evidence type="ECO:0000256" key="1">
    <source>
        <dbReference type="SAM" id="MobiDB-lite"/>
    </source>
</evidence>
<reference evidence="2" key="1">
    <citation type="submission" date="2020-11" db="EMBL/GenBank/DDBJ databases">
        <authorList>
            <consortium name="DOE Joint Genome Institute"/>
            <person name="Ahrendt S."/>
            <person name="Riley R."/>
            <person name="Andreopoulos W."/>
            <person name="Labutti K."/>
            <person name="Pangilinan J."/>
            <person name="Ruiz-Duenas F.J."/>
            <person name="Barrasa J.M."/>
            <person name="Sanchez-Garcia M."/>
            <person name="Camarero S."/>
            <person name="Miyauchi S."/>
            <person name="Serrano A."/>
            <person name="Linde D."/>
            <person name="Babiker R."/>
            <person name="Drula E."/>
            <person name="Ayuso-Fernandez I."/>
            <person name="Pacheco R."/>
            <person name="Padilla G."/>
            <person name="Ferreira P."/>
            <person name="Barriuso J."/>
            <person name="Kellner H."/>
            <person name="Castanera R."/>
            <person name="Alfaro M."/>
            <person name="Ramirez L."/>
            <person name="Pisabarro A.G."/>
            <person name="Kuo A."/>
            <person name="Tritt A."/>
            <person name="Lipzen A."/>
            <person name="He G."/>
            <person name="Yan M."/>
            <person name="Ng V."/>
            <person name="Cullen D."/>
            <person name="Martin F."/>
            <person name="Rosso M.-N."/>
            <person name="Henrissat B."/>
            <person name="Hibbett D."/>
            <person name="Martinez A.T."/>
            <person name="Grigoriev I.V."/>
        </authorList>
    </citation>
    <scope>NUCLEOTIDE SEQUENCE</scope>
    <source>
        <strain evidence="2">MF-IS2</strain>
    </source>
</reference>
<proteinExistence type="predicted"/>
<keyword evidence="3" id="KW-1185">Reference proteome</keyword>
<accession>A0A9P6BXJ8</accession>
<dbReference type="AlphaFoldDB" id="A0A9P6BXJ8"/>
<gene>
    <name evidence="2" type="ORF">P691DRAFT_787179</name>
</gene>
<evidence type="ECO:0000313" key="3">
    <source>
        <dbReference type="Proteomes" id="UP000807342"/>
    </source>
</evidence>
<dbReference type="EMBL" id="MU151407">
    <property type="protein sequence ID" value="KAF9444081.1"/>
    <property type="molecule type" value="Genomic_DNA"/>
</dbReference>
<feature type="region of interest" description="Disordered" evidence="1">
    <location>
        <begin position="1"/>
        <end position="45"/>
    </location>
</feature>
<protein>
    <submittedName>
        <fullName evidence="2">Uncharacterized protein</fullName>
    </submittedName>
</protein>